<organism evidence="1">
    <name type="scientific">marine sediment metagenome</name>
    <dbReference type="NCBI Taxonomy" id="412755"/>
    <lineage>
        <taxon>unclassified sequences</taxon>
        <taxon>metagenomes</taxon>
        <taxon>ecological metagenomes</taxon>
    </lineage>
</organism>
<proteinExistence type="predicted"/>
<comment type="caution">
    <text evidence="1">The sequence shown here is derived from an EMBL/GenBank/DDBJ whole genome shotgun (WGS) entry which is preliminary data.</text>
</comment>
<gene>
    <name evidence="1" type="ORF">LCGC14_0890600</name>
</gene>
<reference evidence="1" key="1">
    <citation type="journal article" date="2015" name="Nature">
        <title>Complex archaea that bridge the gap between prokaryotes and eukaryotes.</title>
        <authorList>
            <person name="Spang A."/>
            <person name="Saw J.H."/>
            <person name="Jorgensen S.L."/>
            <person name="Zaremba-Niedzwiedzka K."/>
            <person name="Martijn J."/>
            <person name="Lind A.E."/>
            <person name="van Eijk R."/>
            <person name="Schleper C."/>
            <person name="Guy L."/>
            <person name="Ettema T.J."/>
        </authorList>
    </citation>
    <scope>NUCLEOTIDE SEQUENCE</scope>
</reference>
<protein>
    <submittedName>
        <fullName evidence="1">Uncharacterized protein</fullName>
    </submittedName>
</protein>
<name>A0A0F9S6C3_9ZZZZ</name>
<evidence type="ECO:0000313" key="1">
    <source>
        <dbReference type="EMBL" id="KKN24858.1"/>
    </source>
</evidence>
<dbReference type="AlphaFoldDB" id="A0A0F9S6C3"/>
<accession>A0A0F9S6C3</accession>
<sequence length="52" mass="5951">MRVVCKLRKHKWVHIVNFIDSNGGVHLSSFDGCKYCDKTRIREEGGNATQES</sequence>
<dbReference type="EMBL" id="LAZR01002850">
    <property type="protein sequence ID" value="KKN24858.1"/>
    <property type="molecule type" value="Genomic_DNA"/>
</dbReference>